<accession>M5GA39</accession>
<dbReference type="HOGENOM" id="CLU_434131_0_0_1"/>
<feature type="compositionally biased region" description="Low complexity" evidence="1">
    <location>
        <begin position="86"/>
        <end position="98"/>
    </location>
</feature>
<feature type="compositionally biased region" description="Low complexity" evidence="1">
    <location>
        <begin position="327"/>
        <end position="356"/>
    </location>
</feature>
<feature type="region of interest" description="Disordered" evidence="1">
    <location>
        <begin position="1"/>
        <end position="35"/>
    </location>
</feature>
<keyword evidence="3" id="KW-1185">Reference proteome</keyword>
<dbReference type="OrthoDB" id="2687738at2759"/>
<feature type="compositionally biased region" description="Low complexity" evidence="1">
    <location>
        <begin position="115"/>
        <end position="129"/>
    </location>
</feature>
<evidence type="ECO:0000313" key="2">
    <source>
        <dbReference type="EMBL" id="EJU02802.1"/>
    </source>
</evidence>
<feature type="region of interest" description="Disordered" evidence="1">
    <location>
        <begin position="62"/>
        <end position="374"/>
    </location>
</feature>
<feature type="compositionally biased region" description="Low complexity" evidence="1">
    <location>
        <begin position="156"/>
        <end position="187"/>
    </location>
</feature>
<protein>
    <submittedName>
        <fullName evidence="2">Uncharacterized protein</fullName>
    </submittedName>
</protein>
<dbReference type="STRING" id="1858805.M5GA39"/>
<dbReference type="AlphaFoldDB" id="M5GA39"/>
<name>M5GA39_DACPD</name>
<feature type="compositionally biased region" description="Basic and acidic residues" evidence="1">
    <location>
        <begin position="233"/>
        <end position="242"/>
    </location>
</feature>
<feature type="region of interest" description="Disordered" evidence="1">
    <location>
        <begin position="566"/>
        <end position="630"/>
    </location>
</feature>
<feature type="compositionally biased region" description="Pro residues" evidence="1">
    <location>
        <begin position="269"/>
        <end position="279"/>
    </location>
</feature>
<proteinExistence type="predicted"/>
<organism evidence="2 3">
    <name type="scientific">Dacryopinax primogenitus (strain DJM 731)</name>
    <name type="common">Brown rot fungus</name>
    <dbReference type="NCBI Taxonomy" id="1858805"/>
    <lineage>
        <taxon>Eukaryota</taxon>
        <taxon>Fungi</taxon>
        <taxon>Dikarya</taxon>
        <taxon>Basidiomycota</taxon>
        <taxon>Agaricomycotina</taxon>
        <taxon>Dacrymycetes</taxon>
        <taxon>Dacrymycetales</taxon>
        <taxon>Dacrymycetaceae</taxon>
        <taxon>Dacryopinax</taxon>
    </lineage>
</organism>
<dbReference type="Proteomes" id="UP000030653">
    <property type="component" value="Unassembled WGS sequence"/>
</dbReference>
<evidence type="ECO:0000256" key="1">
    <source>
        <dbReference type="SAM" id="MobiDB-lite"/>
    </source>
</evidence>
<feature type="compositionally biased region" description="Pro residues" evidence="1">
    <location>
        <begin position="316"/>
        <end position="326"/>
    </location>
</feature>
<feature type="compositionally biased region" description="Polar residues" evidence="1">
    <location>
        <begin position="288"/>
        <end position="305"/>
    </location>
</feature>
<gene>
    <name evidence="2" type="ORF">DACRYDRAFT_21756</name>
</gene>
<dbReference type="RefSeq" id="XP_040629696.1">
    <property type="nucleotide sequence ID" value="XM_040772538.1"/>
</dbReference>
<dbReference type="GeneID" id="63687600"/>
<feature type="compositionally biased region" description="Low complexity" evidence="1">
    <location>
        <begin position="196"/>
        <end position="209"/>
    </location>
</feature>
<sequence>MGQDGRPAWGRGYSTPRVSQTGRRSLDSTEPEAVAGELYTQKRASASLGTLALPHPEPAALKSALKKPYKPSPGAYARHSAAFPGSASADASKSSAIDSDSDTSDDVPLGVRQRSLSSAVLAPAPSHAPGVLARLSKQDDDTSPLTPPRAPALANSPTPSGRSSPASSVPSSPGRARAGAFRRSSASPLPPPSLPSPTSSTRSQSKSPQHVARKPLLDLSGSAPDLIPGGRKPLVDLRRDLVPESAVRAPGEEEDASREIRSQISPRPMAVPLPIPRRPPVALGHARSGSNMSVASQRSVSQGTDRTQHPPSAYSPLPPPFPPPWSDSPGSSAGGSVVSAKSSGSGSGSRPGPLTPRDGSDTVPSSITAVGVDTPPAVKSVAFAGVVEEENRRRDRRKSEARAAIELGNIVNGPGPKFTPEDMDVQPQATPEHKIAPLFPNPPSSWIQPMNAPYTPTFGNPMMGNPYFQMGAPPNPYFSPFLPPGAAPAMAMPPMPPMVASNPTLAAAHHQAMLAARQTFQLTMAQQAMAAAGEAWDLNLSVASGSILGTPSGSVYGGGPDLAQMQQLQNAQAQRAERDRRESMMSGLSGYMPIQQPPLPQPQTQQTQNRMSRAGGPTQASSGPRTRFAN</sequence>
<evidence type="ECO:0000313" key="3">
    <source>
        <dbReference type="Proteomes" id="UP000030653"/>
    </source>
</evidence>
<feature type="compositionally biased region" description="Polar residues" evidence="1">
    <location>
        <begin position="618"/>
        <end position="630"/>
    </location>
</feature>
<reference evidence="2 3" key="1">
    <citation type="journal article" date="2012" name="Science">
        <title>The Paleozoic origin of enzymatic lignin decomposition reconstructed from 31 fungal genomes.</title>
        <authorList>
            <person name="Floudas D."/>
            <person name="Binder M."/>
            <person name="Riley R."/>
            <person name="Barry K."/>
            <person name="Blanchette R.A."/>
            <person name="Henrissat B."/>
            <person name="Martinez A.T."/>
            <person name="Otillar R."/>
            <person name="Spatafora J.W."/>
            <person name="Yadav J.S."/>
            <person name="Aerts A."/>
            <person name="Benoit I."/>
            <person name="Boyd A."/>
            <person name="Carlson A."/>
            <person name="Copeland A."/>
            <person name="Coutinho P.M."/>
            <person name="de Vries R.P."/>
            <person name="Ferreira P."/>
            <person name="Findley K."/>
            <person name="Foster B."/>
            <person name="Gaskell J."/>
            <person name="Glotzer D."/>
            <person name="Gorecki P."/>
            <person name="Heitman J."/>
            <person name="Hesse C."/>
            <person name="Hori C."/>
            <person name="Igarashi K."/>
            <person name="Jurgens J.A."/>
            <person name="Kallen N."/>
            <person name="Kersten P."/>
            <person name="Kohler A."/>
            <person name="Kuees U."/>
            <person name="Kumar T.K.A."/>
            <person name="Kuo A."/>
            <person name="LaButti K."/>
            <person name="Larrondo L.F."/>
            <person name="Lindquist E."/>
            <person name="Ling A."/>
            <person name="Lombard V."/>
            <person name="Lucas S."/>
            <person name="Lundell T."/>
            <person name="Martin R."/>
            <person name="McLaughlin D.J."/>
            <person name="Morgenstern I."/>
            <person name="Morin E."/>
            <person name="Murat C."/>
            <person name="Nagy L.G."/>
            <person name="Nolan M."/>
            <person name="Ohm R.A."/>
            <person name="Patyshakuliyeva A."/>
            <person name="Rokas A."/>
            <person name="Ruiz-Duenas F.J."/>
            <person name="Sabat G."/>
            <person name="Salamov A."/>
            <person name="Samejima M."/>
            <person name="Schmutz J."/>
            <person name="Slot J.C."/>
            <person name="St John F."/>
            <person name="Stenlid J."/>
            <person name="Sun H."/>
            <person name="Sun S."/>
            <person name="Syed K."/>
            <person name="Tsang A."/>
            <person name="Wiebenga A."/>
            <person name="Young D."/>
            <person name="Pisabarro A."/>
            <person name="Eastwood D.C."/>
            <person name="Martin F."/>
            <person name="Cullen D."/>
            <person name="Grigoriev I.V."/>
            <person name="Hibbett D.S."/>
        </authorList>
    </citation>
    <scope>NUCLEOTIDE SEQUENCE [LARGE SCALE GENOMIC DNA]</scope>
    <source>
        <strain evidence="2 3">DJM-731 SS1</strain>
    </source>
</reference>
<dbReference type="EMBL" id="JH795861">
    <property type="protein sequence ID" value="EJU02802.1"/>
    <property type="molecule type" value="Genomic_DNA"/>
</dbReference>